<reference evidence="3" key="1">
    <citation type="submission" date="2015-03" db="EMBL/GenBank/DDBJ databases">
        <authorList>
            <consortium name="Pathogen Informatics"/>
        </authorList>
    </citation>
    <scope>NUCLEOTIDE SEQUENCE [LARGE SCALE GENOMIC DNA]</scope>
    <source>
        <strain evidence="3">N09902308</strain>
    </source>
</reference>
<feature type="compositionally biased region" description="Polar residues" evidence="1">
    <location>
        <begin position="71"/>
        <end position="80"/>
    </location>
</feature>
<feature type="compositionally biased region" description="Low complexity" evidence="1">
    <location>
        <begin position="50"/>
        <end position="59"/>
    </location>
</feature>
<organism evidence="2 3">
    <name type="scientific">Mycobacterium tuberculosis</name>
    <dbReference type="NCBI Taxonomy" id="1773"/>
    <lineage>
        <taxon>Bacteria</taxon>
        <taxon>Bacillati</taxon>
        <taxon>Actinomycetota</taxon>
        <taxon>Actinomycetes</taxon>
        <taxon>Mycobacteriales</taxon>
        <taxon>Mycobacteriaceae</taxon>
        <taxon>Mycobacterium</taxon>
        <taxon>Mycobacterium tuberculosis complex</taxon>
    </lineage>
</organism>
<gene>
    <name evidence="2" type="ORF">ERS007739_01519</name>
</gene>
<dbReference type="AlphaFoldDB" id="A0A916LAK3"/>
<dbReference type="Proteomes" id="UP000039021">
    <property type="component" value="Unassembled WGS sequence"/>
</dbReference>
<name>A0A916LAK3_MYCTX</name>
<sequence>MGAAVDRSWTASPPVGAGGMPCQPTVPTTTTAAVSAPSPPISRTLVNTTPPALGGPLPGVYKSAPRRHSQTRTCSNPGHL</sequence>
<comment type="caution">
    <text evidence="2">The sequence shown here is derived from an EMBL/GenBank/DDBJ whole genome shotgun (WGS) entry which is preliminary data.</text>
</comment>
<dbReference type="EMBL" id="CSBK01000596">
    <property type="protein sequence ID" value="COX61628.1"/>
    <property type="molecule type" value="Genomic_DNA"/>
</dbReference>
<feature type="compositionally biased region" description="Low complexity" evidence="1">
    <location>
        <begin position="25"/>
        <end position="36"/>
    </location>
</feature>
<evidence type="ECO:0000313" key="2">
    <source>
        <dbReference type="EMBL" id="COX61628.1"/>
    </source>
</evidence>
<accession>A0A916LAK3</accession>
<feature type="region of interest" description="Disordered" evidence="1">
    <location>
        <begin position="1"/>
        <end position="80"/>
    </location>
</feature>
<protein>
    <submittedName>
        <fullName evidence="2">Uncharacterized protein</fullName>
    </submittedName>
</protein>
<proteinExistence type="predicted"/>
<evidence type="ECO:0000256" key="1">
    <source>
        <dbReference type="SAM" id="MobiDB-lite"/>
    </source>
</evidence>
<evidence type="ECO:0000313" key="3">
    <source>
        <dbReference type="Proteomes" id="UP000039021"/>
    </source>
</evidence>